<evidence type="ECO:0000256" key="3">
    <source>
        <dbReference type="PROSITE-ProRule" id="PRU00339"/>
    </source>
</evidence>
<reference evidence="5 6" key="1">
    <citation type="journal article" date="2016" name="Nat. Commun.">
        <title>Thousands of microbial genomes shed light on interconnected biogeochemical processes in an aquifer system.</title>
        <authorList>
            <person name="Anantharaman K."/>
            <person name="Brown C.T."/>
            <person name="Hug L.A."/>
            <person name="Sharon I."/>
            <person name="Castelle C.J."/>
            <person name="Probst A.J."/>
            <person name="Thomas B.C."/>
            <person name="Singh A."/>
            <person name="Wilkins M.J."/>
            <person name="Karaoz U."/>
            <person name="Brodie E.L."/>
            <person name="Williams K.H."/>
            <person name="Hubbard S.S."/>
            <person name="Banfield J.F."/>
        </authorList>
    </citation>
    <scope>NUCLEOTIDE SEQUENCE [LARGE SCALE GENOMIC DNA]</scope>
</reference>
<evidence type="ECO:0000313" key="6">
    <source>
        <dbReference type="Proteomes" id="UP000178444"/>
    </source>
</evidence>
<evidence type="ECO:0000256" key="2">
    <source>
        <dbReference type="ARBA" id="ARBA00022803"/>
    </source>
</evidence>
<evidence type="ECO:0000256" key="4">
    <source>
        <dbReference type="SAM" id="Phobius"/>
    </source>
</evidence>
<dbReference type="InterPro" id="IPR019734">
    <property type="entry name" value="TPR_rpt"/>
</dbReference>
<keyword evidence="4" id="KW-1133">Transmembrane helix</keyword>
<dbReference type="Pfam" id="PF13432">
    <property type="entry name" value="TPR_16"/>
    <property type="match status" value="1"/>
</dbReference>
<accession>A0A1F8GQQ2</accession>
<feature type="transmembrane region" description="Helical" evidence="4">
    <location>
        <begin position="111"/>
        <end position="131"/>
    </location>
</feature>
<feature type="transmembrane region" description="Helical" evidence="4">
    <location>
        <begin position="450"/>
        <end position="467"/>
    </location>
</feature>
<dbReference type="InterPro" id="IPR011990">
    <property type="entry name" value="TPR-like_helical_dom_sf"/>
</dbReference>
<keyword evidence="4" id="KW-0472">Membrane</keyword>
<gene>
    <name evidence="5" type="ORF">A2941_02500</name>
</gene>
<feature type="transmembrane region" description="Helical" evidence="4">
    <location>
        <begin position="238"/>
        <end position="254"/>
    </location>
</feature>
<feature type="transmembrane region" description="Helical" evidence="4">
    <location>
        <begin position="394"/>
        <end position="415"/>
    </location>
</feature>
<keyword evidence="2 3" id="KW-0802">TPR repeat</keyword>
<dbReference type="Pfam" id="PF14559">
    <property type="entry name" value="TPR_19"/>
    <property type="match status" value="1"/>
</dbReference>
<dbReference type="SUPFAM" id="SSF48452">
    <property type="entry name" value="TPR-like"/>
    <property type="match status" value="1"/>
</dbReference>
<dbReference type="AlphaFoldDB" id="A0A1F8GQQ2"/>
<sequence>MDFNVESNRDPISTYRNSEFAEAVAEREEAILTATQFRYTDISIYRSVIRWTLMAATFLMPLFFLPWTTSVLEFNKQLLMLVVGGVLLVSWLLSVVSSGRLSWRTSPFDKGLLAVGAATLVAAVFSVNWSASVFGTANSAAMSLVSVLVFLVFYFVAFNSESDMGERLANILSISLVIALLYGLLQILGIYLFKSLNVPIFNSHAFNSVGTVNALGIIAAVALPLFQRKGLNISIFKYLNMAGTILALAILIILNWWILWTVAIAGLVGLIAFESIATKQSQPNFDISKYRYKISQFLMPMTVIVLGVFLMIVNFSLVAVKNNLPIEVAPSFSLSAQVAKQELKQDLITGSGPSQYSLAFDRYGASQLSGSTLSSAKFFGGTSQLFTSVTEGGLVMILALLTLLWTFVQGVRKFIRNPISIYRNIDIPAFWAMLAASGAAFAFYPFNMSIAFLAVMALTLASLSLWSDRIKDYNIEDNVALSLGSSLGFIGGLILVLAGVYFGVSNYIADVRYAQALSETDINKASEKVVSAINWNGENDIYYRGASQAVLALLNQELTKPADTKDTQRSARINNYVSSAVNLAKQATATAPEESLNWSNLGNVYQSLLGLVDGVDKLAEDSYIQAAKLRPGDASFYNSIGNTYSAKADLYRQLAANNQAQAAVLNQTAAAALVTAEANYKKAIDMSPNYGLAIYNLGNVYARQNKLAEAIRQLEKIAPFNSDQPNLLFQLGLLYYQNNQKDKALTTMQQVLVLSPDFANAHWYLSLIYEERKDTANAIAQLERILAVEVNEDNQTVKDRLTQLRAGQKTTTGTQPL</sequence>
<evidence type="ECO:0000313" key="5">
    <source>
        <dbReference type="EMBL" id="OGN27724.1"/>
    </source>
</evidence>
<comment type="caution">
    <text evidence="5">The sequence shown here is derived from an EMBL/GenBank/DDBJ whole genome shotgun (WGS) entry which is preliminary data.</text>
</comment>
<feature type="transmembrane region" description="Helical" evidence="4">
    <location>
        <begin position="48"/>
        <end position="67"/>
    </location>
</feature>
<protein>
    <submittedName>
        <fullName evidence="5">Uncharacterized protein</fullName>
    </submittedName>
</protein>
<keyword evidence="4" id="KW-0812">Transmembrane</keyword>
<dbReference type="PANTHER" id="PTHR45586">
    <property type="entry name" value="TPR REPEAT-CONTAINING PROTEIN PA4667"/>
    <property type="match status" value="1"/>
</dbReference>
<name>A0A1F8GQQ2_9BACT</name>
<feature type="transmembrane region" description="Helical" evidence="4">
    <location>
        <begin position="297"/>
        <end position="320"/>
    </location>
</feature>
<feature type="transmembrane region" description="Helical" evidence="4">
    <location>
        <begin position="168"/>
        <end position="193"/>
    </location>
</feature>
<dbReference type="InterPro" id="IPR051012">
    <property type="entry name" value="CellSynth/LPSAsmb/PSIAsmb"/>
</dbReference>
<feature type="transmembrane region" description="Helical" evidence="4">
    <location>
        <begin position="479"/>
        <end position="504"/>
    </location>
</feature>
<dbReference type="PANTHER" id="PTHR45586:SF1">
    <property type="entry name" value="LIPOPOLYSACCHARIDE ASSEMBLY PROTEIN B"/>
    <property type="match status" value="1"/>
</dbReference>
<dbReference type="EMBL" id="MGKO01000007">
    <property type="protein sequence ID" value="OGN27724.1"/>
    <property type="molecule type" value="Genomic_DNA"/>
</dbReference>
<dbReference type="Proteomes" id="UP000178444">
    <property type="component" value="Unassembled WGS sequence"/>
</dbReference>
<feature type="transmembrane region" description="Helical" evidence="4">
    <location>
        <begin position="205"/>
        <end position="226"/>
    </location>
</feature>
<dbReference type="SMART" id="SM00028">
    <property type="entry name" value="TPR"/>
    <property type="match status" value="3"/>
</dbReference>
<feature type="transmembrane region" description="Helical" evidence="4">
    <location>
        <begin position="137"/>
        <end position="156"/>
    </location>
</feature>
<feature type="transmembrane region" description="Helical" evidence="4">
    <location>
        <begin position="427"/>
        <end position="444"/>
    </location>
</feature>
<evidence type="ECO:0000256" key="1">
    <source>
        <dbReference type="ARBA" id="ARBA00022737"/>
    </source>
</evidence>
<feature type="transmembrane region" description="Helical" evidence="4">
    <location>
        <begin position="79"/>
        <end position="99"/>
    </location>
</feature>
<feature type="repeat" description="TPR" evidence="3">
    <location>
        <begin position="691"/>
        <end position="724"/>
    </location>
</feature>
<dbReference type="PROSITE" id="PS50005">
    <property type="entry name" value="TPR"/>
    <property type="match status" value="2"/>
</dbReference>
<organism evidence="5 6">
    <name type="scientific">Candidatus Yanofskybacteria bacterium RIFCSPLOWO2_01_FULL_49_17</name>
    <dbReference type="NCBI Taxonomy" id="1802700"/>
    <lineage>
        <taxon>Bacteria</taxon>
        <taxon>Candidatus Yanofskyibacteriota</taxon>
    </lineage>
</organism>
<proteinExistence type="predicted"/>
<feature type="repeat" description="TPR" evidence="3">
    <location>
        <begin position="725"/>
        <end position="758"/>
    </location>
</feature>
<keyword evidence="1" id="KW-0677">Repeat</keyword>
<feature type="transmembrane region" description="Helical" evidence="4">
    <location>
        <begin position="260"/>
        <end position="277"/>
    </location>
</feature>
<dbReference type="Gene3D" id="1.25.40.10">
    <property type="entry name" value="Tetratricopeptide repeat domain"/>
    <property type="match status" value="3"/>
</dbReference>